<feature type="compositionally biased region" description="Polar residues" evidence="1">
    <location>
        <begin position="371"/>
        <end position="387"/>
    </location>
</feature>
<feature type="region of interest" description="Disordered" evidence="1">
    <location>
        <begin position="548"/>
        <end position="568"/>
    </location>
</feature>
<feature type="compositionally biased region" description="Polar residues" evidence="1">
    <location>
        <begin position="770"/>
        <end position="792"/>
    </location>
</feature>
<organism evidence="2 3">
    <name type="scientific">Agrocybe pediades</name>
    <dbReference type="NCBI Taxonomy" id="84607"/>
    <lineage>
        <taxon>Eukaryota</taxon>
        <taxon>Fungi</taxon>
        <taxon>Dikarya</taxon>
        <taxon>Basidiomycota</taxon>
        <taxon>Agaricomycotina</taxon>
        <taxon>Agaricomycetes</taxon>
        <taxon>Agaricomycetidae</taxon>
        <taxon>Agaricales</taxon>
        <taxon>Agaricineae</taxon>
        <taxon>Strophariaceae</taxon>
        <taxon>Agrocybe</taxon>
    </lineage>
</organism>
<feature type="region of interest" description="Disordered" evidence="1">
    <location>
        <begin position="90"/>
        <end position="189"/>
    </location>
</feature>
<feature type="compositionally biased region" description="Acidic residues" evidence="1">
    <location>
        <begin position="282"/>
        <end position="295"/>
    </location>
</feature>
<feature type="compositionally biased region" description="Polar residues" evidence="1">
    <location>
        <begin position="822"/>
        <end position="850"/>
    </location>
</feature>
<feature type="compositionally biased region" description="Basic and acidic residues" evidence="1">
    <location>
        <begin position="255"/>
        <end position="269"/>
    </location>
</feature>
<evidence type="ECO:0000313" key="3">
    <source>
        <dbReference type="Proteomes" id="UP000521872"/>
    </source>
</evidence>
<feature type="compositionally biased region" description="Low complexity" evidence="1">
    <location>
        <begin position="884"/>
        <end position="923"/>
    </location>
</feature>
<evidence type="ECO:0000313" key="2">
    <source>
        <dbReference type="EMBL" id="KAF4619709.1"/>
    </source>
</evidence>
<dbReference type="EMBL" id="JAACJL010000016">
    <property type="protein sequence ID" value="KAF4619709.1"/>
    <property type="molecule type" value="Genomic_DNA"/>
</dbReference>
<feature type="compositionally biased region" description="Basic and acidic residues" evidence="1">
    <location>
        <begin position="618"/>
        <end position="644"/>
    </location>
</feature>
<feature type="compositionally biased region" description="Low complexity" evidence="1">
    <location>
        <begin position="695"/>
        <end position="736"/>
    </location>
</feature>
<protein>
    <submittedName>
        <fullName evidence="2">Uncharacterized protein</fullName>
    </submittedName>
</protein>
<feature type="compositionally biased region" description="Low complexity" evidence="1">
    <location>
        <begin position="851"/>
        <end position="873"/>
    </location>
</feature>
<feature type="compositionally biased region" description="Basic residues" evidence="1">
    <location>
        <begin position="335"/>
        <end position="349"/>
    </location>
</feature>
<feature type="region of interest" description="Disordered" evidence="1">
    <location>
        <begin position="618"/>
        <end position="971"/>
    </location>
</feature>
<proteinExistence type="predicted"/>
<reference evidence="2 3" key="1">
    <citation type="submission" date="2019-12" db="EMBL/GenBank/DDBJ databases">
        <authorList>
            <person name="Floudas D."/>
            <person name="Bentzer J."/>
            <person name="Ahren D."/>
            <person name="Johansson T."/>
            <person name="Persson P."/>
            <person name="Tunlid A."/>
        </authorList>
    </citation>
    <scope>NUCLEOTIDE SEQUENCE [LARGE SCALE GENOMIC DNA]</scope>
    <source>
        <strain evidence="2 3">CBS 102.39</strain>
    </source>
</reference>
<feature type="compositionally biased region" description="Polar residues" evidence="1">
    <location>
        <begin position="165"/>
        <end position="185"/>
    </location>
</feature>
<comment type="caution">
    <text evidence="2">The sequence shown here is derived from an EMBL/GenBank/DDBJ whole genome shotgun (WGS) entry which is preliminary data.</text>
</comment>
<feature type="region of interest" description="Disordered" evidence="1">
    <location>
        <begin position="1083"/>
        <end position="1117"/>
    </location>
</feature>
<feature type="compositionally biased region" description="Polar residues" evidence="1">
    <location>
        <begin position="1224"/>
        <end position="1233"/>
    </location>
</feature>
<dbReference type="AlphaFoldDB" id="A0A8H4VTS5"/>
<dbReference type="Proteomes" id="UP000521872">
    <property type="component" value="Unassembled WGS sequence"/>
</dbReference>
<keyword evidence="3" id="KW-1185">Reference proteome</keyword>
<feature type="compositionally biased region" description="Low complexity" evidence="1">
    <location>
        <begin position="747"/>
        <end position="762"/>
    </location>
</feature>
<evidence type="ECO:0000256" key="1">
    <source>
        <dbReference type="SAM" id="MobiDB-lite"/>
    </source>
</evidence>
<feature type="compositionally biased region" description="Low complexity" evidence="1">
    <location>
        <begin position="663"/>
        <end position="677"/>
    </location>
</feature>
<feature type="compositionally biased region" description="Low complexity" evidence="1">
    <location>
        <begin position="943"/>
        <end position="969"/>
    </location>
</feature>
<gene>
    <name evidence="2" type="ORF">D9613_004894</name>
</gene>
<feature type="region of interest" description="Disordered" evidence="1">
    <location>
        <begin position="207"/>
        <end position="401"/>
    </location>
</feature>
<feature type="region of interest" description="Disordered" evidence="1">
    <location>
        <begin position="1131"/>
        <end position="1250"/>
    </location>
</feature>
<feature type="compositionally biased region" description="Low complexity" evidence="1">
    <location>
        <begin position="1134"/>
        <end position="1215"/>
    </location>
</feature>
<feature type="compositionally biased region" description="Basic and acidic residues" evidence="1">
    <location>
        <begin position="222"/>
        <end position="248"/>
    </location>
</feature>
<sequence>MEPETSDILGHKTTPLVHGKQQGFFAFTQAQAVWATLIFIGAYVVGIRIWRHYLQWSERRYRLATRRRHGIPDTDLRPFNVAYADAVKKAREEENKKKQKPKPAPLPQAQVHETEQHLRNRSAMPPKPDATMRNSVVPVPGGYNTGSYQSGHQSHIRNGHGSRINGHSSGVQQVNGVPQRTNGFTKQDLVRQPGYYDITDVDALSDNEGKKRSWDSDDDEEHESKKTKIDGDVFDDGNEHAQYDDSAPKRGSKRTAVDEGDHETVETNRSRGKRARKVVNEPEADMDVDDEEMDELAPLKSSTRGRKRDRAEAGSTFGGDEDRSDVEVEGDEKTRKRRKRRTIVKRKTGGKRDEEHFSEEESPIKKGKGSPEQSVSDISMDDSTASVRSKGRNIGDEWETNGIKYKIGPNGQRLRQALVKKARQKFNMPQDSQHPDRDQHFNIYIETWLTEEEYKEAKKQRILAWQDSPNKEPLTVNTLGSYNPGKSLLWADSPNSTPAGSPAPSTPGFDRVRNHRISEVPVPPVIAYEAHIPSNRRIVSISRPVSLTESVQGPPDLSESTSESPKPVAKALTKWERQDLEVRAMNRIREAKERKAAAVREERERIEREAALKAMLEKERAEKEKADKEKLDKERAEAEKKAKEAAASSPVPLITVTAPTLESLGGSSKPSGPAASTPAPPVGNMFNRNPPPAAAPAAPAAPSASSNTFQFAPQPSSSTPAPSSTGTGTPAATSAPKNIFSFGGQPSTGTASTPATDASAPKPIAPTFSFGGTASGQQQKTESAAPSSSGTSLLARLGPQVGDSSKAPGPEAHKAQAPGNMFNPQPASNGTSTNIFGGQPVSTSTNTNIFGAQPASSSSTASGAQSSTATATPKFNFGFGAPKAPATTSATPTPAPAPAATSAFAPTNNSSSSSSLAGALGSADKPASSSGPMFSFKVPGMPASATTSNTANNGTTTPATNDTASSSSAPIAQPKFSFGATTFGGAAAAKPAENKAEAGKAPATSPFGGTVNAGSVFAAGNSTTGSVLFGGATGDSAKPASVFGNTSGGSGSTASAFGSTTKPTSVFGNTNSTSTFGSTSAFGAQAGGAQTESKEPAKSVFGNTSSPSMFGGGGTGTSAFGNTSKTISFGGGNASSSSTTPAGGSTTPAASGTTTESASTTPKPLFSFAAPTSTPTTGSTTPASTPAAGGFSFKFGGTGPSTSSTNSSATPQASPFGAPAGQSVFGNLNSGSSAFGGGNIFGAASKPAEK</sequence>
<accession>A0A8H4VTS5</accession>
<name>A0A8H4VTS5_9AGAR</name>